<protein>
    <recommendedName>
        <fullName evidence="4">Low molecular weight antigen MTB12-like C-terminal domain-containing protein</fullName>
    </recommendedName>
</protein>
<comment type="similarity">
    <text evidence="2">Belongs to the MTB12 family.</text>
</comment>
<dbReference type="RefSeq" id="WP_060590676.1">
    <property type="nucleotide sequence ID" value="NZ_CP031418.1"/>
</dbReference>
<feature type="domain" description="Low molecular weight antigen MTB12-like C-terminal" evidence="4">
    <location>
        <begin position="61"/>
        <end position="171"/>
    </location>
</feature>
<dbReference type="Pfam" id="PF26580">
    <property type="entry name" value="Mtb12_C"/>
    <property type="match status" value="1"/>
</dbReference>
<keyword evidence="1 3" id="KW-0732">Signal</keyword>
<evidence type="ECO:0000256" key="1">
    <source>
        <dbReference type="ARBA" id="ARBA00022729"/>
    </source>
</evidence>
<organism evidence="5 6">
    <name type="scientific">Nocardia farcinica</name>
    <dbReference type="NCBI Taxonomy" id="37329"/>
    <lineage>
        <taxon>Bacteria</taxon>
        <taxon>Bacillati</taxon>
        <taxon>Actinomycetota</taxon>
        <taxon>Actinomycetes</taxon>
        <taxon>Mycobacteriales</taxon>
        <taxon>Nocardiaceae</taxon>
        <taxon>Nocardia</taxon>
    </lineage>
</organism>
<sequence length="173" mass="17374">MLLPAKSLRLCVATAAAALALTAGLAGCSDDESSDTAATSTSAAATSAAATSSASGDHDHAAPTAEELQGTLTLFADPAKTTADKTAVVVDGDKRAANIDTMNQVLGGYGPLTFAISDIKTEGESATAQVVITSPHGVAPAMPLTWQHEDDKWKISDASACTLLAFAQAPCTP</sequence>
<evidence type="ECO:0000259" key="4">
    <source>
        <dbReference type="Pfam" id="PF26580"/>
    </source>
</evidence>
<name>A0A0H5NFP1_NOCFR</name>
<evidence type="ECO:0000313" key="5">
    <source>
        <dbReference type="EMBL" id="CRY74730.1"/>
    </source>
</evidence>
<dbReference type="PROSITE" id="PS51257">
    <property type="entry name" value="PROKAR_LIPOPROTEIN"/>
    <property type="match status" value="1"/>
</dbReference>
<accession>A0A0H5NFP1</accession>
<dbReference type="EMBL" id="LN868938">
    <property type="protein sequence ID" value="CRY74730.1"/>
    <property type="molecule type" value="Genomic_DNA"/>
</dbReference>
<proteinExistence type="inferred from homology"/>
<dbReference type="AlphaFoldDB" id="A0A0H5NFP1"/>
<dbReference type="InterPro" id="IPR058644">
    <property type="entry name" value="Mtb12-like_C"/>
</dbReference>
<dbReference type="KEGG" id="nfr:ERS450000_00891"/>
<evidence type="ECO:0000313" key="6">
    <source>
        <dbReference type="Proteomes" id="UP000057820"/>
    </source>
</evidence>
<dbReference type="Proteomes" id="UP000057820">
    <property type="component" value="Chromosome 1"/>
</dbReference>
<feature type="chain" id="PRO_5041082027" description="Low molecular weight antigen MTB12-like C-terminal domain-containing protein" evidence="3">
    <location>
        <begin position="29"/>
        <end position="173"/>
    </location>
</feature>
<evidence type="ECO:0000256" key="2">
    <source>
        <dbReference type="ARBA" id="ARBA00093774"/>
    </source>
</evidence>
<evidence type="ECO:0000256" key="3">
    <source>
        <dbReference type="SAM" id="SignalP"/>
    </source>
</evidence>
<feature type="signal peptide" evidence="3">
    <location>
        <begin position="1"/>
        <end position="28"/>
    </location>
</feature>
<gene>
    <name evidence="5" type="ORF">ERS450000_00891</name>
</gene>
<reference evidence="6" key="1">
    <citation type="submission" date="2015-03" db="EMBL/GenBank/DDBJ databases">
        <authorList>
            <consortium name="Pathogen Informatics"/>
        </authorList>
    </citation>
    <scope>NUCLEOTIDE SEQUENCE [LARGE SCALE GENOMIC DNA]</scope>
    <source>
        <strain evidence="6">NCTC11134</strain>
    </source>
</reference>